<dbReference type="EMBL" id="BAABFC010000001">
    <property type="protein sequence ID" value="GAA4493715.1"/>
    <property type="molecule type" value="Genomic_DNA"/>
</dbReference>
<comment type="caution">
    <text evidence="14">The sequence shown here is derived from an EMBL/GenBank/DDBJ whole genome shotgun (WGS) entry which is preliminary data.</text>
</comment>
<dbReference type="Gene3D" id="3.10.50.40">
    <property type="match status" value="1"/>
</dbReference>
<dbReference type="NCBIfam" id="NF008054">
    <property type="entry name" value="PRK10788.1"/>
    <property type="match status" value="1"/>
</dbReference>
<keyword evidence="7" id="KW-0143">Chaperone</keyword>
<keyword evidence="2" id="KW-1003">Cell membrane</keyword>
<dbReference type="PANTHER" id="PTHR47529">
    <property type="entry name" value="PEPTIDYL-PROLYL CIS-TRANS ISOMERASE D"/>
    <property type="match status" value="1"/>
</dbReference>
<evidence type="ECO:0000256" key="11">
    <source>
        <dbReference type="PROSITE-ProRule" id="PRU00278"/>
    </source>
</evidence>
<dbReference type="InterPro" id="IPR046357">
    <property type="entry name" value="PPIase_dom_sf"/>
</dbReference>
<dbReference type="SUPFAM" id="SSF54534">
    <property type="entry name" value="FKBP-like"/>
    <property type="match status" value="1"/>
</dbReference>
<feature type="transmembrane region" description="Helical" evidence="12">
    <location>
        <begin position="14"/>
        <end position="35"/>
    </location>
</feature>
<evidence type="ECO:0000256" key="10">
    <source>
        <dbReference type="ARBA" id="ARBA00042775"/>
    </source>
</evidence>
<dbReference type="Proteomes" id="UP001501321">
    <property type="component" value="Unassembled WGS sequence"/>
</dbReference>
<keyword evidence="11 14" id="KW-0413">Isomerase</keyword>
<keyword evidence="4 12" id="KW-0812">Transmembrane</keyword>
<evidence type="ECO:0000313" key="14">
    <source>
        <dbReference type="EMBL" id="GAA4493715.1"/>
    </source>
</evidence>
<comment type="subcellular location">
    <subcellularLocation>
        <location evidence="1">Cell inner membrane</location>
        <topology evidence="1">Single-pass type II membrane protein</topology>
        <orientation evidence="1">Periplasmic side</orientation>
    </subcellularLocation>
</comment>
<evidence type="ECO:0000259" key="13">
    <source>
        <dbReference type="PROSITE" id="PS50198"/>
    </source>
</evidence>
<feature type="domain" description="PpiC" evidence="13">
    <location>
        <begin position="269"/>
        <end position="365"/>
    </location>
</feature>
<evidence type="ECO:0000256" key="8">
    <source>
        <dbReference type="ARBA" id="ARBA00038408"/>
    </source>
</evidence>
<gene>
    <name evidence="14" type="primary">ppiD</name>
    <name evidence="14" type="ORF">GCM10023095_04380</name>
</gene>
<evidence type="ECO:0000256" key="5">
    <source>
        <dbReference type="ARBA" id="ARBA00022989"/>
    </source>
</evidence>
<dbReference type="Pfam" id="PF13145">
    <property type="entry name" value="Rotamase_2"/>
    <property type="match status" value="1"/>
</dbReference>
<evidence type="ECO:0000256" key="1">
    <source>
        <dbReference type="ARBA" id="ARBA00004382"/>
    </source>
</evidence>
<accession>A0ABP8PW02</accession>
<organism evidence="14 15">
    <name type="scientific">Pseudaeromonas paramecii</name>
    <dbReference type="NCBI Taxonomy" id="2138166"/>
    <lineage>
        <taxon>Bacteria</taxon>
        <taxon>Pseudomonadati</taxon>
        <taxon>Pseudomonadota</taxon>
        <taxon>Gammaproteobacteria</taxon>
        <taxon>Aeromonadales</taxon>
        <taxon>Aeromonadaceae</taxon>
        <taxon>Pseudaeromonas</taxon>
    </lineage>
</organism>
<dbReference type="InterPro" id="IPR052029">
    <property type="entry name" value="PpiD_chaperone"/>
</dbReference>
<protein>
    <recommendedName>
        <fullName evidence="9">Periplasmic chaperone PpiD</fullName>
    </recommendedName>
    <alternativeName>
        <fullName evidence="10">Periplasmic folding chaperone</fullName>
    </alternativeName>
</protein>
<proteinExistence type="inferred from homology"/>
<evidence type="ECO:0000256" key="2">
    <source>
        <dbReference type="ARBA" id="ARBA00022475"/>
    </source>
</evidence>
<evidence type="ECO:0000256" key="6">
    <source>
        <dbReference type="ARBA" id="ARBA00023136"/>
    </source>
</evidence>
<dbReference type="InterPro" id="IPR000297">
    <property type="entry name" value="PPIase_PpiC"/>
</dbReference>
<dbReference type="GO" id="GO:0016853">
    <property type="term" value="F:isomerase activity"/>
    <property type="evidence" value="ECO:0007669"/>
    <property type="project" value="UniProtKB-KW"/>
</dbReference>
<evidence type="ECO:0000256" key="3">
    <source>
        <dbReference type="ARBA" id="ARBA00022519"/>
    </source>
</evidence>
<dbReference type="InterPro" id="IPR027304">
    <property type="entry name" value="Trigger_fact/SurA_dom_sf"/>
</dbReference>
<dbReference type="PROSITE" id="PS50198">
    <property type="entry name" value="PPIC_PPIASE_2"/>
    <property type="match status" value="1"/>
</dbReference>
<keyword evidence="3" id="KW-0997">Cell inner membrane</keyword>
<comment type="similarity">
    <text evidence="8">Belongs to the PpiD chaperone family.</text>
</comment>
<name>A0ABP8PW02_9GAMM</name>
<reference evidence="15" key="1">
    <citation type="journal article" date="2019" name="Int. J. Syst. Evol. Microbiol.">
        <title>The Global Catalogue of Microorganisms (GCM) 10K type strain sequencing project: providing services to taxonomists for standard genome sequencing and annotation.</title>
        <authorList>
            <consortium name="The Broad Institute Genomics Platform"/>
            <consortium name="The Broad Institute Genome Sequencing Center for Infectious Disease"/>
            <person name="Wu L."/>
            <person name="Ma J."/>
        </authorList>
    </citation>
    <scope>NUCLEOTIDE SEQUENCE [LARGE SCALE GENOMIC DNA]</scope>
    <source>
        <strain evidence="15">JCM 32226</strain>
    </source>
</reference>
<sequence>MLMDKLREGAQGRIAKIIFWLIIFSFSLAGVGSYLNRPANTDPAEVNGEPITAQALENAYRNERSRLEAQLGENFAQLADNPAYLQRMRQGVLERMIDDVLVNQAIKDAKLRVGDEQVKKAILAMPYFQKDGKFDNDLYLAVLRQNNLTPEGFRDTVRQDLATQDYLGAVSQSEFALPAEARLLDRLLNQTRDVRLYTLPLAAFSGAVQVTDEERKAFYDAHHDQFMSQEQVAINYLLLDVDKIAAGISPSDADVQAYYDQHQDSYRTAERRKVAHILFAKQDADAQKKVDAELVKLKAGADFAALAKSDSADTLSARNGGELDWFEPGVMDPAFDKAAFALAKVGDLSQPVQSQFGYHIIKLLGVEPAKVKTLDEVKEQVRQQVKEDKAKEQFLDLQQQMADLSFENPDSLDEVATKLGLQVQQLALQPVSSNEFPLSNDKVKTQAFSVELRDQNTNSEVIALSDKQAAVIHVVDYKPAAVRPLDEVKAALDTAIKHDKALAAVQAEAAALLEKLKSGESVDAAVAAKQGKVETLAGVRRDDQKLDQQLASALFKLAKPVDGKPVYSQVGLFDGDQVLMALTAVHEADKDSANLSRLQASLQRNYGDAAYRAMLAQLRAKAKISYHQLDKVAE</sequence>
<keyword evidence="5 12" id="KW-1133">Transmembrane helix</keyword>
<evidence type="ECO:0000313" key="15">
    <source>
        <dbReference type="Proteomes" id="UP001501321"/>
    </source>
</evidence>
<evidence type="ECO:0000256" key="9">
    <source>
        <dbReference type="ARBA" id="ARBA00040743"/>
    </source>
</evidence>
<keyword evidence="11" id="KW-0697">Rotamase</keyword>
<evidence type="ECO:0000256" key="4">
    <source>
        <dbReference type="ARBA" id="ARBA00022692"/>
    </source>
</evidence>
<evidence type="ECO:0000256" key="7">
    <source>
        <dbReference type="ARBA" id="ARBA00023186"/>
    </source>
</evidence>
<evidence type="ECO:0000256" key="12">
    <source>
        <dbReference type="SAM" id="Phobius"/>
    </source>
</evidence>
<dbReference type="SUPFAM" id="SSF109998">
    <property type="entry name" value="Triger factor/SurA peptide-binding domain-like"/>
    <property type="match status" value="1"/>
</dbReference>
<keyword evidence="15" id="KW-1185">Reference proteome</keyword>
<dbReference type="PANTHER" id="PTHR47529:SF1">
    <property type="entry name" value="PERIPLASMIC CHAPERONE PPID"/>
    <property type="match status" value="1"/>
</dbReference>
<dbReference type="Gene3D" id="1.10.4030.10">
    <property type="entry name" value="Porin chaperone SurA, peptide-binding domain"/>
    <property type="match status" value="1"/>
</dbReference>
<keyword evidence="6 12" id="KW-0472">Membrane</keyword>
<dbReference type="Pfam" id="PF13624">
    <property type="entry name" value="SurA_N_3"/>
    <property type="match status" value="1"/>
</dbReference>